<evidence type="ECO:0000313" key="1">
    <source>
        <dbReference type="EMBL" id="CCG55765.1"/>
    </source>
</evidence>
<dbReference type="Proteomes" id="UP000003759">
    <property type="component" value="Chromosome"/>
</dbReference>
<dbReference type="HOGENOM" id="CLU_2463029_0_0_12"/>
<sequence length="88" mass="10023">MPIAISLLSTFFLVLIVVILSIRSNKTIKESTLSGFNSTVTGYKEMLDTWLDDQRNLIRTYAVSPVVISYLLNRDAVDIRPVLDKYKQ</sequence>
<dbReference type="PATRIC" id="fig|1161918.5.peg.1988"/>
<dbReference type="KEGG" id="bpw:WESB_0294"/>
<dbReference type="EMBL" id="HE793032">
    <property type="protein sequence ID" value="CCG55765.1"/>
    <property type="molecule type" value="Genomic_DNA"/>
</dbReference>
<organism evidence="1 2">
    <name type="scientific">Brachyspira pilosicoli WesB</name>
    <dbReference type="NCBI Taxonomy" id="1161918"/>
    <lineage>
        <taxon>Bacteria</taxon>
        <taxon>Pseudomonadati</taxon>
        <taxon>Spirochaetota</taxon>
        <taxon>Spirochaetia</taxon>
        <taxon>Brachyspirales</taxon>
        <taxon>Brachyspiraceae</taxon>
        <taxon>Brachyspira</taxon>
    </lineage>
</organism>
<accession>K0JHG1</accession>
<protein>
    <submittedName>
        <fullName evidence="1">Putative methyl-accepting chemotaxis protein A</fullName>
    </submittedName>
</protein>
<name>K0JHG1_BRAPL</name>
<proteinExistence type="predicted"/>
<dbReference type="AlphaFoldDB" id="K0JHG1"/>
<reference evidence="1 2" key="1">
    <citation type="journal article" date="2012" name="BMC Genomics">
        <title>Comparative genomics of Brachyspira pilosicoli strains: genome rearrangements, reductions and correlation of genetic compliment with phenotypic diversity.</title>
        <authorList>
            <person name="Mappley L.J."/>
            <person name="Black M.L."/>
            <person name="Abuoun M."/>
            <person name="Darby A.C."/>
            <person name="Woodward M.J."/>
            <person name="Parkhill J."/>
            <person name="Turner A.K."/>
            <person name="Bellgard M.I."/>
            <person name="La T."/>
            <person name="Phillips N.D."/>
            <person name="La Ragione R.M."/>
            <person name="Hampson D.J."/>
        </authorList>
    </citation>
    <scope>NUCLEOTIDE SEQUENCE [LARGE SCALE GENOMIC DNA]</scope>
    <source>
        <strain evidence="1">WesB</strain>
    </source>
</reference>
<gene>
    <name evidence="1" type="primary">mcpA</name>
    <name evidence="1" type="ORF">WESB_0294</name>
</gene>
<evidence type="ECO:0000313" key="2">
    <source>
        <dbReference type="Proteomes" id="UP000003759"/>
    </source>
</evidence>